<sequence length="70" mass="8397">MAESLPFPYFWRQVILDYMARRIILFCVSLTSLTLVSRTVFFFFVFFVFCFPATLQETDTNPFFYTKLLV</sequence>
<accession>A0A1I7UYX3</accession>
<dbReference type="WBParaSite" id="Csp11.Scaffold630.g20732.t1">
    <property type="protein sequence ID" value="Csp11.Scaffold630.g20732.t1"/>
    <property type="gene ID" value="Csp11.Scaffold630.g20732"/>
</dbReference>
<dbReference type="AlphaFoldDB" id="A0A1I7UYX3"/>
<keyword evidence="2" id="KW-1185">Reference proteome</keyword>
<evidence type="ECO:0000256" key="1">
    <source>
        <dbReference type="SAM" id="Phobius"/>
    </source>
</evidence>
<proteinExistence type="predicted"/>
<keyword evidence="1" id="KW-0472">Membrane</keyword>
<keyword evidence="1" id="KW-0812">Transmembrane</keyword>
<name>A0A1I7UYX3_9PELO</name>
<feature type="transmembrane region" description="Helical" evidence="1">
    <location>
        <begin position="23"/>
        <end position="49"/>
    </location>
</feature>
<keyword evidence="1" id="KW-1133">Transmembrane helix</keyword>
<evidence type="ECO:0000313" key="3">
    <source>
        <dbReference type="WBParaSite" id="Csp11.Scaffold630.g20732.t1"/>
    </source>
</evidence>
<protein>
    <submittedName>
        <fullName evidence="3">Pecanex-like protein</fullName>
    </submittedName>
</protein>
<dbReference type="Proteomes" id="UP000095282">
    <property type="component" value="Unplaced"/>
</dbReference>
<evidence type="ECO:0000313" key="2">
    <source>
        <dbReference type="Proteomes" id="UP000095282"/>
    </source>
</evidence>
<organism evidence="2 3">
    <name type="scientific">Caenorhabditis tropicalis</name>
    <dbReference type="NCBI Taxonomy" id="1561998"/>
    <lineage>
        <taxon>Eukaryota</taxon>
        <taxon>Metazoa</taxon>
        <taxon>Ecdysozoa</taxon>
        <taxon>Nematoda</taxon>
        <taxon>Chromadorea</taxon>
        <taxon>Rhabditida</taxon>
        <taxon>Rhabditina</taxon>
        <taxon>Rhabditomorpha</taxon>
        <taxon>Rhabditoidea</taxon>
        <taxon>Rhabditidae</taxon>
        <taxon>Peloderinae</taxon>
        <taxon>Caenorhabditis</taxon>
    </lineage>
</organism>
<reference evidence="3" key="1">
    <citation type="submission" date="2016-11" db="UniProtKB">
        <authorList>
            <consortium name="WormBaseParasite"/>
        </authorList>
    </citation>
    <scope>IDENTIFICATION</scope>
</reference>